<dbReference type="Proteomes" id="UP001597549">
    <property type="component" value="Unassembled WGS sequence"/>
</dbReference>
<dbReference type="Pfam" id="PF18962">
    <property type="entry name" value="Por_Secre_tail"/>
    <property type="match status" value="1"/>
</dbReference>
<organism evidence="3 4">
    <name type="scientific">Flavobacterium ardleyense</name>
    <dbReference type="NCBI Taxonomy" id="2038737"/>
    <lineage>
        <taxon>Bacteria</taxon>
        <taxon>Pseudomonadati</taxon>
        <taxon>Bacteroidota</taxon>
        <taxon>Flavobacteriia</taxon>
        <taxon>Flavobacteriales</taxon>
        <taxon>Flavobacteriaceae</taxon>
        <taxon>Flavobacterium</taxon>
    </lineage>
</organism>
<keyword evidence="1" id="KW-0732">Signal</keyword>
<comment type="caution">
    <text evidence="3">The sequence shown here is derived from an EMBL/GenBank/DDBJ whole genome shotgun (WGS) entry which is preliminary data.</text>
</comment>
<evidence type="ECO:0000313" key="4">
    <source>
        <dbReference type="Proteomes" id="UP001597549"/>
    </source>
</evidence>
<dbReference type="EMBL" id="JBHUOL010000012">
    <property type="protein sequence ID" value="MFD2908695.1"/>
    <property type="molecule type" value="Genomic_DNA"/>
</dbReference>
<dbReference type="RefSeq" id="WP_379806466.1">
    <property type="nucleotide sequence ID" value="NZ_JBHUOL010000012.1"/>
</dbReference>
<dbReference type="PANTHER" id="PTHR43739:SF5">
    <property type="entry name" value="EXO-ALPHA-SIALIDASE"/>
    <property type="match status" value="1"/>
</dbReference>
<evidence type="ECO:0000313" key="3">
    <source>
        <dbReference type="EMBL" id="MFD2908695.1"/>
    </source>
</evidence>
<name>A0ABW5Z848_9FLAO</name>
<reference evidence="4" key="1">
    <citation type="journal article" date="2019" name="Int. J. Syst. Evol. Microbiol.">
        <title>The Global Catalogue of Microorganisms (GCM) 10K type strain sequencing project: providing services to taxonomists for standard genome sequencing and annotation.</title>
        <authorList>
            <consortium name="The Broad Institute Genomics Platform"/>
            <consortium name="The Broad Institute Genome Sequencing Center for Infectious Disease"/>
            <person name="Wu L."/>
            <person name="Ma J."/>
        </authorList>
    </citation>
    <scope>NUCLEOTIDE SEQUENCE [LARGE SCALE GENOMIC DNA]</scope>
    <source>
        <strain evidence="4">KCTC 52644</strain>
    </source>
</reference>
<gene>
    <name evidence="3" type="ORF">ACFSX9_08085</name>
</gene>
<dbReference type="SUPFAM" id="SSF110296">
    <property type="entry name" value="Oligoxyloglucan reducing end-specific cellobiohydrolase"/>
    <property type="match status" value="2"/>
</dbReference>
<evidence type="ECO:0000259" key="2">
    <source>
        <dbReference type="Pfam" id="PF18962"/>
    </source>
</evidence>
<keyword evidence="4" id="KW-1185">Reference proteome</keyword>
<accession>A0ABW5Z848</accession>
<dbReference type="PANTHER" id="PTHR43739">
    <property type="entry name" value="XYLOGLUCANASE (EUROFUNG)"/>
    <property type="match status" value="1"/>
</dbReference>
<dbReference type="NCBIfam" id="TIGR04183">
    <property type="entry name" value="Por_Secre_tail"/>
    <property type="match status" value="1"/>
</dbReference>
<dbReference type="Gene3D" id="2.60.120.260">
    <property type="entry name" value="Galactose-binding domain-like"/>
    <property type="match status" value="1"/>
</dbReference>
<dbReference type="InterPro" id="IPR052025">
    <property type="entry name" value="Xyloglucanase_GH74"/>
</dbReference>
<sequence>MEKFSTEKSSFVTIDEQVKVFNEYWSTRNKDVRASGHKPFMRWEYHWRNYQNEQGFVMSSEEFWNAWREKTQVKASRNATMSLPVSNWEPVGPFSHTNTGSWSSGQGRVNIVHVDPSNPSTVYIGSPAGGIWKSANNGSTWTPLTDNLPQIGVSGIAIDYSNSNVIYIATGDKDSGDTYSVGVYKSIDGGVTWAATGLMSGSNPSRMGDVVIHPTNNQILWCATDKGIYKTINAGNSWSRVQTGNFSQGNIRLKADDPSTLFAVSKNAFFRSTNTGDSFTQITVGLPVNSGRLILDVTPANSNYIYILSATTGHYFQGIYRSVDAGVSFTATNTTTNVFENGNQASQSWFDLALAVSSSNENEIYTGCLNVWKSTNGGETITRINNWSSPTSASYTHADIHYLGFHGSKLFAGTDGGIYVSSNKGTNFTDLTSGAQISQFYKIAVSKQSSGNMVGGLQDNGGHAYSGGQWKNYYGADGMDTAIDPINPNKYYGFIQYGSNLYISNSGGNSSSSNVSSPGGLDGNWVTPLRANSVGTIFAGYNDLYRLSGATWVKQNTSPLGTGNLELISVDPSNDNIMYVANGTALYKSTDLGITFTNTFSTSSPITSIEVHSSNSNIIYLTTQGSAGQALKSIDGGLTFTNISAGLPAIGKNIIIHQGKNTVNPLYLGTTLGVYYRDDSMSSWQPFDANLPNVSVTDLEINLQDAKLIAATYGRGIWQTNIPIQIPAVDLKFVNIQNPDVSINCGSVIIPKVMVKNVGINTISSVWVNYTIDGTSYNYSWNGSITANESTLINLPAATLSRGSHTLSVNTTTTDDAYAENNTGSITFYSNDSGIVGLANPFTNPSDALISYNDSGTKGWVRGVRSTGAMTTSGNTVYTTNLTGNYSDLTKSYLVSQCYNLSTVTNPQISFAMKYDLEENFDVAYVQYSTDFGLTWKLLGTKTATWYNSNRTLATAGNDCQNCPGGQWTGTNTTLKTYSYPLNTLNSETNIIFRIVFHSDPAANKLGVNVDDFAINGTLSSKDFELNNVVVYPNPSRGIFNISLGNIQPSAIDVYDISGKIIFSEKDIQTSKFETPIDLTNASAGIYFVKITANGESVVKRIIKE</sequence>
<evidence type="ECO:0000256" key="1">
    <source>
        <dbReference type="ARBA" id="ARBA00022729"/>
    </source>
</evidence>
<dbReference type="InterPro" id="IPR026444">
    <property type="entry name" value="Secre_tail"/>
</dbReference>
<feature type="domain" description="Secretion system C-terminal sorting" evidence="2">
    <location>
        <begin position="1031"/>
        <end position="1103"/>
    </location>
</feature>
<dbReference type="InterPro" id="IPR015943">
    <property type="entry name" value="WD40/YVTN_repeat-like_dom_sf"/>
</dbReference>
<protein>
    <submittedName>
        <fullName evidence="3">T9SS type A sorting domain-containing protein</fullName>
    </submittedName>
</protein>
<proteinExistence type="predicted"/>
<dbReference type="Gene3D" id="2.130.10.10">
    <property type="entry name" value="YVTN repeat-like/Quinoprotein amine dehydrogenase"/>
    <property type="match status" value="4"/>
</dbReference>